<dbReference type="PANTHER" id="PTHR20982:SF3">
    <property type="entry name" value="MITOCHONDRIAL RIBOSOME RECYCLING FACTOR PSEUDO 1"/>
    <property type="match status" value="1"/>
</dbReference>
<evidence type="ECO:0000256" key="2">
    <source>
        <dbReference type="ARBA" id="ARBA00022917"/>
    </source>
</evidence>
<dbReference type="InterPro" id="IPR002661">
    <property type="entry name" value="Ribosome_recyc_fac"/>
</dbReference>
<dbReference type="RefSeq" id="XP_005772221.1">
    <property type="nucleotide sequence ID" value="XM_005772164.1"/>
</dbReference>
<dbReference type="eggNOG" id="KOG4759">
    <property type="taxonomic scope" value="Eukaryota"/>
</dbReference>
<name>A0A0D3J8F7_EMIH1</name>
<dbReference type="AlphaFoldDB" id="A0A0D3J8F7"/>
<reference evidence="4" key="2">
    <citation type="submission" date="2024-10" db="UniProtKB">
        <authorList>
            <consortium name="EnsemblProtists"/>
        </authorList>
    </citation>
    <scope>IDENTIFICATION</scope>
</reference>
<dbReference type="GO" id="GO:0043023">
    <property type="term" value="F:ribosomal large subunit binding"/>
    <property type="evidence" value="ECO:0007669"/>
    <property type="project" value="TreeGrafter"/>
</dbReference>
<protein>
    <recommendedName>
        <fullName evidence="3">Ribosome recycling factor domain-containing protein</fullName>
    </recommendedName>
</protein>
<dbReference type="STRING" id="2903.R1CBQ7"/>
<dbReference type="Proteomes" id="UP000013827">
    <property type="component" value="Unassembled WGS sequence"/>
</dbReference>
<evidence type="ECO:0000256" key="1">
    <source>
        <dbReference type="ARBA" id="ARBA00005912"/>
    </source>
</evidence>
<dbReference type="InterPro" id="IPR023584">
    <property type="entry name" value="Ribosome_recyc_fac_dom"/>
</dbReference>
<feature type="domain" description="Ribosome recycling factor" evidence="3">
    <location>
        <begin position="16"/>
        <end position="177"/>
    </location>
</feature>
<organism evidence="4 5">
    <name type="scientific">Emiliania huxleyi (strain CCMP1516)</name>
    <dbReference type="NCBI Taxonomy" id="280463"/>
    <lineage>
        <taxon>Eukaryota</taxon>
        <taxon>Haptista</taxon>
        <taxon>Haptophyta</taxon>
        <taxon>Prymnesiophyceae</taxon>
        <taxon>Isochrysidales</taxon>
        <taxon>Noelaerhabdaceae</taxon>
        <taxon>Emiliania</taxon>
    </lineage>
</organism>
<proteinExistence type="inferred from homology"/>
<dbReference type="PaxDb" id="2903-EOD19792"/>
<dbReference type="HOGENOM" id="CLU_073981_2_0_1"/>
<dbReference type="EnsemblProtists" id="EOD19792">
    <property type="protein sequence ID" value="EOD19792"/>
    <property type="gene ID" value="EMIHUDRAFT_75352"/>
</dbReference>
<accession>A0A0D3J8F7</accession>
<dbReference type="Gene3D" id="1.10.132.20">
    <property type="entry name" value="Ribosome-recycling factor"/>
    <property type="match status" value="1"/>
</dbReference>
<keyword evidence="5" id="KW-1185">Reference proteome</keyword>
<dbReference type="HAMAP" id="MF_00040">
    <property type="entry name" value="RRF"/>
    <property type="match status" value="1"/>
</dbReference>
<reference evidence="5" key="1">
    <citation type="journal article" date="2013" name="Nature">
        <title>Pan genome of the phytoplankton Emiliania underpins its global distribution.</title>
        <authorList>
            <person name="Read B.A."/>
            <person name="Kegel J."/>
            <person name="Klute M.J."/>
            <person name="Kuo A."/>
            <person name="Lefebvre S.C."/>
            <person name="Maumus F."/>
            <person name="Mayer C."/>
            <person name="Miller J."/>
            <person name="Monier A."/>
            <person name="Salamov A."/>
            <person name="Young J."/>
            <person name="Aguilar M."/>
            <person name="Claverie J.M."/>
            <person name="Frickenhaus S."/>
            <person name="Gonzalez K."/>
            <person name="Herman E.K."/>
            <person name="Lin Y.C."/>
            <person name="Napier J."/>
            <person name="Ogata H."/>
            <person name="Sarno A.F."/>
            <person name="Shmutz J."/>
            <person name="Schroeder D."/>
            <person name="de Vargas C."/>
            <person name="Verret F."/>
            <person name="von Dassow P."/>
            <person name="Valentin K."/>
            <person name="Van de Peer Y."/>
            <person name="Wheeler G."/>
            <person name="Dacks J.B."/>
            <person name="Delwiche C.F."/>
            <person name="Dyhrman S.T."/>
            <person name="Glockner G."/>
            <person name="John U."/>
            <person name="Richards T."/>
            <person name="Worden A.Z."/>
            <person name="Zhang X."/>
            <person name="Grigoriev I.V."/>
            <person name="Allen A.E."/>
            <person name="Bidle K."/>
            <person name="Borodovsky M."/>
            <person name="Bowler C."/>
            <person name="Brownlee C."/>
            <person name="Cock J.M."/>
            <person name="Elias M."/>
            <person name="Gladyshev V.N."/>
            <person name="Groth M."/>
            <person name="Guda C."/>
            <person name="Hadaegh A."/>
            <person name="Iglesias-Rodriguez M.D."/>
            <person name="Jenkins J."/>
            <person name="Jones B.M."/>
            <person name="Lawson T."/>
            <person name="Leese F."/>
            <person name="Lindquist E."/>
            <person name="Lobanov A."/>
            <person name="Lomsadze A."/>
            <person name="Malik S.B."/>
            <person name="Marsh M.E."/>
            <person name="Mackinder L."/>
            <person name="Mock T."/>
            <person name="Mueller-Roeber B."/>
            <person name="Pagarete A."/>
            <person name="Parker M."/>
            <person name="Probert I."/>
            <person name="Quesneville H."/>
            <person name="Raines C."/>
            <person name="Rensing S.A."/>
            <person name="Riano-Pachon D.M."/>
            <person name="Richier S."/>
            <person name="Rokitta S."/>
            <person name="Shiraiwa Y."/>
            <person name="Soanes D.M."/>
            <person name="van der Giezen M."/>
            <person name="Wahlund T.M."/>
            <person name="Williams B."/>
            <person name="Wilson W."/>
            <person name="Wolfe G."/>
            <person name="Wurch L.L."/>
        </authorList>
    </citation>
    <scope>NUCLEOTIDE SEQUENCE</scope>
</reference>
<comment type="similarity">
    <text evidence="1">Belongs to the RRF family.</text>
</comment>
<sequence length="180" mass="19463">VSDAEERMKKSLSSVQEQLATLRVGRATPDMLDRVLVDYYDTPTPLKQLASVTCPTATQLVVDVYDKSALGDVEKGLMASDIGMTPSNDGSVIRLNVPQLTKDRRVELAKTAKGIGEGGKTALRNVRRDAIDKIKKAVKAAGLSEDASKDKEGAVDKKLKKYEGSLDEAVSAREKEITTL</sequence>
<dbReference type="Pfam" id="PF01765">
    <property type="entry name" value="RRF"/>
    <property type="match status" value="1"/>
</dbReference>
<evidence type="ECO:0000313" key="5">
    <source>
        <dbReference type="Proteomes" id="UP000013827"/>
    </source>
</evidence>
<dbReference type="GO" id="GO:0006412">
    <property type="term" value="P:translation"/>
    <property type="evidence" value="ECO:0007669"/>
    <property type="project" value="UniProtKB-KW"/>
</dbReference>
<evidence type="ECO:0000259" key="3">
    <source>
        <dbReference type="Pfam" id="PF01765"/>
    </source>
</evidence>
<keyword evidence="2" id="KW-0648">Protein biosynthesis</keyword>
<evidence type="ECO:0000313" key="4">
    <source>
        <dbReference type="EnsemblProtists" id="EOD19792"/>
    </source>
</evidence>
<dbReference type="PANTHER" id="PTHR20982">
    <property type="entry name" value="RIBOSOME RECYCLING FACTOR"/>
    <property type="match status" value="1"/>
</dbReference>
<dbReference type="KEGG" id="ehx:EMIHUDRAFT_75352"/>
<dbReference type="SUPFAM" id="SSF55194">
    <property type="entry name" value="Ribosome recycling factor, RRF"/>
    <property type="match status" value="1"/>
</dbReference>
<dbReference type="Gene3D" id="3.30.1360.40">
    <property type="match status" value="1"/>
</dbReference>
<dbReference type="InterPro" id="IPR036191">
    <property type="entry name" value="RRF_sf"/>
</dbReference>
<dbReference type="GeneID" id="17265366"/>
<dbReference type="CDD" id="cd00520">
    <property type="entry name" value="RRF"/>
    <property type="match status" value="1"/>
</dbReference>
<dbReference type="FunFam" id="3.30.1360.40:FF:000001">
    <property type="entry name" value="Ribosome-recycling factor"/>
    <property type="match status" value="1"/>
</dbReference>
<dbReference type="NCBIfam" id="TIGR00496">
    <property type="entry name" value="frr"/>
    <property type="match status" value="1"/>
</dbReference>